<evidence type="ECO:0000313" key="11">
    <source>
        <dbReference type="EMBL" id="RKQ63804.1"/>
    </source>
</evidence>
<dbReference type="PANTHER" id="PTHR42718:SF9">
    <property type="entry name" value="MAJOR FACILITATOR SUPERFAMILY MULTIDRUG TRANSPORTER MFSC"/>
    <property type="match status" value="1"/>
</dbReference>
<dbReference type="Pfam" id="PF07690">
    <property type="entry name" value="MFS_1"/>
    <property type="match status" value="1"/>
</dbReference>
<dbReference type="AlphaFoldDB" id="A0A420W932"/>
<dbReference type="PANTHER" id="PTHR42718">
    <property type="entry name" value="MAJOR FACILITATOR SUPERFAMILY MULTIDRUG TRANSPORTER MFSC"/>
    <property type="match status" value="1"/>
</dbReference>
<feature type="compositionally biased region" description="Polar residues" evidence="8">
    <location>
        <begin position="507"/>
        <end position="519"/>
    </location>
</feature>
<evidence type="ECO:0000256" key="1">
    <source>
        <dbReference type="ARBA" id="ARBA00004651"/>
    </source>
</evidence>
<feature type="transmembrane region" description="Helical" evidence="9">
    <location>
        <begin position="133"/>
        <end position="154"/>
    </location>
</feature>
<dbReference type="InterPro" id="IPR005829">
    <property type="entry name" value="Sugar_transporter_CS"/>
</dbReference>
<dbReference type="InterPro" id="IPR020846">
    <property type="entry name" value="MFS_dom"/>
</dbReference>
<reference evidence="11 12" key="1">
    <citation type="submission" date="2018-10" db="EMBL/GenBank/DDBJ databases">
        <title>Genomic Encyclopedia of Type Strains, Phase IV (KMG-IV): sequencing the most valuable type-strain genomes for metagenomic binning, comparative biology and taxonomic classification.</title>
        <authorList>
            <person name="Goeker M."/>
        </authorList>
    </citation>
    <scope>NUCLEOTIDE SEQUENCE [LARGE SCALE GENOMIC DNA]</scope>
    <source>
        <strain evidence="11 12">DSM 15521</strain>
    </source>
</reference>
<accession>A0A420W932</accession>
<comment type="similarity">
    <text evidence="2">Belongs to the major facilitator superfamily. EmrB family.</text>
</comment>
<dbReference type="PROSITE" id="PS00217">
    <property type="entry name" value="SUGAR_TRANSPORT_2"/>
    <property type="match status" value="1"/>
</dbReference>
<feature type="transmembrane region" description="Helical" evidence="9">
    <location>
        <begin position="193"/>
        <end position="213"/>
    </location>
</feature>
<comment type="subcellular location">
    <subcellularLocation>
        <location evidence="1">Cell membrane</location>
        <topology evidence="1">Multi-pass membrane protein</topology>
    </subcellularLocation>
</comment>
<feature type="transmembrane region" description="Helical" evidence="9">
    <location>
        <begin position="160"/>
        <end position="181"/>
    </location>
</feature>
<organism evidence="11 12">
    <name type="scientific">Thermovibrio guaymasensis</name>
    <dbReference type="NCBI Taxonomy" id="240167"/>
    <lineage>
        <taxon>Bacteria</taxon>
        <taxon>Pseudomonadati</taxon>
        <taxon>Aquificota</taxon>
        <taxon>Aquificia</taxon>
        <taxon>Desulfurobacteriales</taxon>
        <taxon>Desulfurobacteriaceae</taxon>
        <taxon>Thermovibrio</taxon>
    </lineage>
</organism>
<dbReference type="InterPro" id="IPR011701">
    <property type="entry name" value="MFS"/>
</dbReference>
<dbReference type="GO" id="GO:0005886">
    <property type="term" value="C:plasma membrane"/>
    <property type="evidence" value="ECO:0007669"/>
    <property type="project" value="UniProtKB-SubCell"/>
</dbReference>
<dbReference type="PRINTS" id="PR01036">
    <property type="entry name" value="TCRTETB"/>
</dbReference>
<keyword evidence="7 9" id="KW-0472">Membrane</keyword>
<evidence type="ECO:0000256" key="4">
    <source>
        <dbReference type="ARBA" id="ARBA00022475"/>
    </source>
</evidence>
<feature type="transmembrane region" description="Helical" evidence="9">
    <location>
        <begin position="356"/>
        <end position="375"/>
    </location>
</feature>
<feature type="region of interest" description="Disordered" evidence="8">
    <location>
        <begin position="504"/>
        <end position="527"/>
    </location>
</feature>
<comment type="caution">
    <text evidence="11">The sequence shown here is derived from an EMBL/GenBank/DDBJ whole genome shotgun (WGS) entry which is preliminary data.</text>
</comment>
<gene>
    <name evidence="11" type="ORF">C7457_0688</name>
</gene>
<feature type="transmembrane region" description="Helical" evidence="9">
    <location>
        <begin position="396"/>
        <end position="414"/>
    </location>
</feature>
<feature type="transmembrane region" description="Helical" evidence="9">
    <location>
        <begin position="301"/>
        <end position="319"/>
    </location>
</feature>
<evidence type="ECO:0000259" key="10">
    <source>
        <dbReference type="PROSITE" id="PS50850"/>
    </source>
</evidence>
<keyword evidence="12" id="KW-1185">Reference proteome</keyword>
<protein>
    <submittedName>
        <fullName evidence="11">DHA2 family multidrug resistance protein</fullName>
    </submittedName>
</protein>
<evidence type="ECO:0000256" key="2">
    <source>
        <dbReference type="ARBA" id="ARBA00008537"/>
    </source>
</evidence>
<name>A0A420W932_9BACT</name>
<proteinExistence type="inferred from homology"/>
<dbReference type="Proteomes" id="UP000280881">
    <property type="component" value="Unassembled WGS sequence"/>
</dbReference>
<dbReference type="OrthoDB" id="102502at2"/>
<dbReference type="EMBL" id="RBIE01000001">
    <property type="protein sequence ID" value="RKQ63804.1"/>
    <property type="molecule type" value="Genomic_DNA"/>
</dbReference>
<evidence type="ECO:0000256" key="6">
    <source>
        <dbReference type="ARBA" id="ARBA00022989"/>
    </source>
</evidence>
<dbReference type="NCBIfam" id="TIGR00711">
    <property type="entry name" value="efflux_EmrB"/>
    <property type="match status" value="1"/>
</dbReference>
<dbReference type="CDD" id="cd17503">
    <property type="entry name" value="MFS_LmrB_MDR_like"/>
    <property type="match status" value="1"/>
</dbReference>
<dbReference type="SUPFAM" id="SSF103473">
    <property type="entry name" value="MFS general substrate transporter"/>
    <property type="match status" value="1"/>
</dbReference>
<feature type="transmembrane region" description="Helical" evidence="9">
    <location>
        <begin position="263"/>
        <end position="281"/>
    </location>
</feature>
<keyword evidence="5 9" id="KW-0812">Transmembrane</keyword>
<keyword evidence="3" id="KW-0813">Transport</keyword>
<sequence>MDKGLFLKGILIVAGMFMTLLDTTIVDIALPHMMSAFDADPDDIQWVITSYMIASAVAMPVVGWLGGKLGHRNTYLLGIGLFTVMSALCGAAPNLDTMILGRVFQGIGEGLAVPMTMTLLFELFPSEKRGTAMGMFALGATFGPSLGPTLGGYLTEHFNWRWIFYVNLIPGVLVVYFLTLLLENVKEKEVRPLDYLGLSLLGIALTTLIIALSKGNSWGWKDEKTVSLLYTSSISTVLFVWWEIKTKNPLINLKLFKYKFFSYPVISLSIFGMGVYASYFLLPLYLEKLRGYPTITAGEILLWPSLATGVVSLVVGLLIDKKVISKKLSIIAGIVIFTVGTYLQTKLDLDMNKFEIVIYLLPWASGMGFFFPALSQISLGNFKGELLRQASGLQNLLRLVGGSVGTAISTYILISSQDKHLIRMAEKVSSQSPQVISFLTEVKNHLYYEMSTVKPMLSEKANAILGTLYTKHAFWHSFADAFFFATICGISTLIPALFTEEEDEISTDSNTNPNANSGHSRGAPEPN</sequence>
<dbReference type="InterPro" id="IPR004638">
    <property type="entry name" value="EmrB-like"/>
</dbReference>
<evidence type="ECO:0000256" key="3">
    <source>
        <dbReference type="ARBA" id="ARBA00022448"/>
    </source>
</evidence>
<evidence type="ECO:0000256" key="5">
    <source>
        <dbReference type="ARBA" id="ARBA00022692"/>
    </source>
</evidence>
<evidence type="ECO:0000256" key="8">
    <source>
        <dbReference type="SAM" id="MobiDB-lite"/>
    </source>
</evidence>
<evidence type="ECO:0000313" key="12">
    <source>
        <dbReference type="Proteomes" id="UP000280881"/>
    </source>
</evidence>
<evidence type="ECO:0000256" key="9">
    <source>
        <dbReference type="SAM" id="Phobius"/>
    </source>
</evidence>
<dbReference type="InterPro" id="IPR036259">
    <property type="entry name" value="MFS_trans_sf"/>
</dbReference>
<feature type="domain" description="Major facilitator superfamily (MFS) profile" evidence="10">
    <location>
        <begin position="8"/>
        <end position="503"/>
    </location>
</feature>
<keyword evidence="4" id="KW-1003">Cell membrane</keyword>
<feature type="transmembrane region" description="Helical" evidence="9">
    <location>
        <begin position="5"/>
        <end position="26"/>
    </location>
</feature>
<dbReference type="RefSeq" id="WP_121170041.1">
    <property type="nucleotide sequence ID" value="NZ_RBIE01000001.1"/>
</dbReference>
<feature type="transmembrane region" description="Helical" evidence="9">
    <location>
        <begin position="46"/>
        <end position="67"/>
    </location>
</feature>
<dbReference type="GO" id="GO:0022857">
    <property type="term" value="F:transmembrane transporter activity"/>
    <property type="evidence" value="ECO:0007669"/>
    <property type="project" value="InterPro"/>
</dbReference>
<feature type="transmembrane region" description="Helical" evidence="9">
    <location>
        <begin position="99"/>
        <end position="121"/>
    </location>
</feature>
<keyword evidence="6 9" id="KW-1133">Transmembrane helix</keyword>
<evidence type="ECO:0000256" key="7">
    <source>
        <dbReference type="ARBA" id="ARBA00023136"/>
    </source>
</evidence>
<dbReference type="Gene3D" id="1.20.1250.20">
    <property type="entry name" value="MFS general substrate transporter like domains"/>
    <property type="match status" value="1"/>
</dbReference>
<feature type="transmembrane region" description="Helical" evidence="9">
    <location>
        <begin position="328"/>
        <end position="344"/>
    </location>
</feature>
<feature type="transmembrane region" description="Helical" evidence="9">
    <location>
        <begin position="225"/>
        <end position="242"/>
    </location>
</feature>
<feature type="transmembrane region" description="Helical" evidence="9">
    <location>
        <begin position="74"/>
        <end position="93"/>
    </location>
</feature>
<dbReference type="Gene3D" id="1.20.1720.10">
    <property type="entry name" value="Multidrug resistance protein D"/>
    <property type="match status" value="1"/>
</dbReference>
<dbReference type="PROSITE" id="PS50850">
    <property type="entry name" value="MFS"/>
    <property type="match status" value="1"/>
</dbReference>